<accession>A0A2T0SVX0</accession>
<dbReference type="RefSeq" id="WP_106138278.1">
    <property type="nucleotide sequence ID" value="NZ_PVTE01000010.1"/>
</dbReference>
<sequence>MKIVLLLAVLIWALPEGPVCAQWRLLVKSQDVFKLSEPTAPDALANPITLIEPRGELSKYLIVRYAHSKRALVRKSSVWGFADSTNAIWRVYKNDLCRVTRYNDTWVEYGIYRSKNNRNGPTVWYEPGFSRGLDGKIWNRWSEAMADALPGHIVR</sequence>
<comment type="caution">
    <text evidence="1">The sequence shown here is derived from an EMBL/GenBank/DDBJ whole genome shotgun (WGS) entry which is preliminary data.</text>
</comment>
<dbReference type="Proteomes" id="UP000238375">
    <property type="component" value="Unassembled WGS sequence"/>
</dbReference>
<evidence type="ECO:0000313" key="2">
    <source>
        <dbReference type="Proteomes" id="UP000238375"/>
    </source>
</evidence>
<gene>
    <name evidence="1" type="ORF">CLV58_11024</name>
</gene>
<organism evidence="1 2">
    <name type="scientific">Spirosoma oryzae</name>
    <dbReference type="NCBI Taxonomy" id="1469603"/>
    <lineage>
        <taxon>Bacteria</taxon>
        <taxon>Pseudomonadati</taxon>
        <taxon>Bacteroidota</taxon>
        <taxon>Cytophagia</taxon>
        <taxon>Cytophagales</taxon>
        <taxon>Cytophagaceae</taxon>
        <taxon>Spirosoma</taxon>
    </lineage>
</organism>
<evidence type="ECO:0000313" key="1">
    <source>
        <dbReference type="EMBL" id="PRY37555.1"/>
    </source>
</evidence>
<proteinExistence type="predicted"/>
<dbReference type="EMBL" id="PVTE01000010">
    <property type="protein sequence ID" value="PRY37555.1"/>
    <property type="molecule type" value="Genomic_DNA"/>
</dbReference>
<name>A0A2T0SVX0_9BACT</name>
<protein>
    <submittedName>
        <fullName evidence="1">Uncharacterized protein</fullName>
    </submittedName>
</protein>
<dbReference type="AlphaFoldDB" id="A0A2T0SVX0"/>
<dbReference type="OrthoDB" id="960508at2"/>
<keyword evidence="2" id="KW-1185">Reference proteome</keyword>
<reference evidence="1 2" key="1">
    <citation type="submission" date="2018-03" db="EMBL/GenBank/DDBJ databases">
        <title>Genomic Encyclopedia of Archaeal and Bacterial Type Strains, Phase II (KMG-II): from individual species to whole genera.</title>
        <authorList>
            <person name="Goeker M."/>
        </authorList>
    </citation>
    <scope>NUCLEOTIDE SEQUENCE [LARGE SCALE GENOMIC DNA]</scope>
    <source>
        <strain evidence="1 2">DSM 28354</strain>
    </source>
</reference>